<dbReference type="Gene3D" id="1.10.357.10">
    <property type="entry name" value="Tetracycline Repressor, domain 2"/>
    <property type="match status" value="1"/>
</dbReference>
<dbReference type="Pfam" id="PF17928">
    <property type="entry name" value="TetR_C_22"/>
    <property type="match status" value="1"/>
</dbReference>
<dbReference type="InterPro" id="IPR001647">
    <property type="entry name" value="HTH_TetR"/>
</dbReference>
<evidence type="ECO:0000256" key="2">
    <source>
        <dbReference type="ARBA" id="ARBA00023125"/>
    </source>
</evidence>
<dbReference type="GO" id="GO:0003700">
    <property type="term" value="F:DNA-binding transcription factor activity"/>
    <property type="evidence" value="ECO:0007669"/>
    <property type="project" value="TreeGrafter"/>
</dbReference>
<dbReference type="InterPro" id="IPR009057">
    <property type="entry name" value="Homeodomain-like_sf"/>
</dbReference>
<dbReference type="PROSITE" id="PS50977">
    <property type="entry name" value="HTH_TETR_2"/>
    <property type="match status" value="1"/>
</dbReference>
<dbReference type="InterPro" id="IPR041674">
    <property type="entry name" value="TetR_C_22"/>
</dbReference>
<dbReference type="KEGG" id="stax:MC45_00995"/>
<keyword evidence="3" id="KW-0804">Transcription</keyword>
<evidence type="ECO:0000313" key="7">
    <source>
        <dbReference type="Proteomes" id="UP000033200"/>
    </source>
</evidence>
<dbReference type="eggNOG" id="COG1309">
    <property type="taxonomic scope" value="Bacteria"/>
</dbReference>
<dbReference type="STRING" id="1549858.MC45_00995"/>
<reference evidence="6 7" key="1">
    <citation type="submission" date="2014-09" db="EMBL/GenBank/DDBJ databases">
        <title>Using Illumina technology Improving SMRT sequencing Genome Assembly by RASTools.</title>
        <authorList>
            <person name="Zhou Y."/>
            <person name="Ma T."/>
            <person name="Liu T."/>
        </authorList>
    </citation>
    <scope>NUCLEOTIDE SEQUENCE [LARGE SCALE GENOMIC DNA]</scope>
    <source>
        <strain evidence="6 7">ATCC 55669</strain>
    </source>
</reference>
<sequence length="200" mass="22188">MQERSLRRREAILVAAQELLVTENPEDLAMREVARRAGISIGSLYQYFPSKPAILRALVLRNLEKVGELLRTEVETLLADHGGRPTIVQAVDRIIDAYVNHYRSHPETIAVWAGAQADLELRRLDVIDTHATADFMVAPMMILLSSSDRDRILSAALLITELAGHAVRLALAVESPMTERIVAQFKTMVVAVLEANREAG</sequence>
<proteinExistence type="predicted"/>
<dbReference type="GO" id="GO:0000976">
    <property type="term" value="F:transcription cis-regulatory region binding"/>
    <property type="evidence" value="ECO:0007669"/>
    <property type="project" value="TreeGrafter"/>
</dbReference>
<name>A0A097ECE3_9SPHN</name>
<dbReference type="HOGENOM" id="CLU_069356_46_2_5"/>
<dbReference type="SUPFAM" id="SSF46689">
    <property type="entry name" value="Homeodomain-like"/>
    <property type="match status" value="1"/>
</dbReference>
<keyword evidence="1" id="KW-0805">Transcription regulation</keyword>
<evidence type="ECO:0000256" key="3">
    <source>
        <dbReference type="ARBA" id="ARBA00023163"/>
    </source>
</evidence>
<keyword evidence="2 4" id="KW-0238">DNA-binding</keyword>
<dbReference type="PANTHER" id="PTHR30055">
    <property type="entry name" value="HTH-TYPE TRANSCRIPTIONAL REGULATOR RUTR"/>
    <property type="match status" value="1"/>
</dbReference>
<evidence type="ECO:0000256" key="4">
    <source>
        <dbReference type="PROSITE-ProRule" id="PRU00335"/>
    </source>
</evidence>
<dbReference type="RefSeq" id="WP_038658483.1">
    <property type="nucleotide sequence ID" value="NZ_CP009571.1"/>
</dbReference>
<feature type="domain" description="HTH tetR-type" evidence="5">
    <location>
        <begin position="6"/>
        <end position="66"/>
    </location>
</feature>
<dbReference type="EMBL" id="CP009571">
    <property type="protein sequence ID" value="AIT05240.1"/>
    <property type="molecule type" value="Genomic_DNA"/>
</dbReference>
<feature type="DNA-binding region" description="H-T-H motif" evidence="4">
    <location>
        <begin position="29"/>
        <end position="48"/>
    </location>
</feature>
<organism evidence="6 7">
    <name type="scientific">Sphingomonas taxi</name>
    <dbReference type="NCBI Taxonomy" id="1549858"/>
    <lineage>
        <taxon>Bacteria</taxon>
        <taxon>Pseudomonadati</taxon>
        <taxon>Pseudomonadota</taxon>
        <taxon>Alphaproteobacteria</taxon>
        <taxon>Sphingomonadales</taxon>
        <taxon>Sphingomonadaceae</taxon>
        <taxon>Sphingomonas</taxon>
    </lineage>
</organism>
<dbReference type="PRINTS" id="PR00455">
    <property type="entry name" value="HTHTETR"/>
</dbReference>
<gene>
    <name evidence="6" type="ORF">MC45_00995</name>
</gene>
<dbReference type="PANTHER" id="PTHR30055:SF234">
    <property type="entry name" value="HTH-TYPE TRANSCRIPTIONAL REGULATOR BETI"/>
    <property type="match status" value="1"/>
</dbReference>
<dbReference type="Pfam" id="PF00440">
    <property type="entry name" value="TetR_N"/>
    <property type="match status" value="1"/>
</dbReference>
<dbReference type="InterPro" id="IPR050109">
    <property type="entry name" value="HTH-type_TetR-like_transc_reg"/>
</dbReference>
<evidence type="ECO:0000313" key="6">
    <source>
        <dbReference type="EMBL" id="AIT05240.1"/>
    </source>
</evidence>
<dbReference type="AlphaFoldDB" id="A0A097ECE3"/>
<dbReference type="Proteomes" id="UP000033200">
    <property type="component" value="Chromosome"/>
</dbReference>
<keyword evidence="7" id="KW-1185">Reference proteome</keyword>
<protein>
    <recommendedName>
        <fullName evidence="5">HTH tetR-type domain-containing protein</fullName>
    </recommendedName>
</protein>
<evidence type="ECO:0000256" key="1">
    <source>
        <dbReference type="ARBA" id="ARBA00023015"/>
    </source>
</evidence>
<evidence type="ECO:0000259" key="5">
    <source>
        <dbReference type="PROSITE" id="PS50977"/>
    </source>
</evidence>
<accession>A0A097ECE3</accession>